<accession>A0A1D1W1M3</accession>
<organism evidence="2 3">
    <name type="scientific">Ramazzottius varieornatus</name>
    <name type="common">Water bear</name>
    <name type="synonym">Tardigrade</name>
    <dbReference type="NCBI Taxonomy" id="947166"/>
    <lineage>
        <taxon>Eukaryota</taxon>
        <taxon>Metazoa</taxon>
        <taxon>Ecdysozoa</taxon>
        <taxon>Tardigrada</taxon>
        <taxon>Eutardigrada</taxon>
        <taxon>Parachela</taxon>
        <taxon>Hypsibioidea</taxon>
        <taxon>Ramazzottiidae</taxon>
        <taxon>Ramazzottius</taxon>
    </lineage>
</organism>
<comment type="caution">
    <text evidence="2">The sequence shown here is derived from an EMBL/GenBank/DDBJ whole genome shotgun (WGS) entry which is preliminary data.</text>
</comment>
<reference evidence="2 3" key="1">
    <citation type="journal article" date="2016" name="Nat. Commun.">
        <title>Extremotolerant tardigrade genome and improved radiotolerance of human cultured cells by tardigrade-unique protein.</title>
        <authorList>
            <person name="Hashimoto T."/>
            <person name="Horikawa D.D."/>
            <person name="Saito Y."/>
            <person name="Kuwahara H."/>
            <person name="Kozuka-Hata H."/>
            <person name="Shin-I T."/>
            <person name="Minakuchi Y."/>
            <person name="Ohishi K."/>
            <person name="Motoyama A."/>
            <person name="Aizu T."/>
            <person name="Enomoto A."/>
            <person name="Kondo K."/>
            <person name="Tanaka S."/>
            <person name="Hara Y."/>
            <person name="Koshikawa S."/>
            <person name="Sagara H."/>
            <person name="Miura T."/>
            <person name="Yokobori S."/>
            <person name="Miyagawa K."/>
            <person name="Suzuki Y."/>
            <person name="Kubo T."/>
            <person name="Oyama M."/>
            <person name="Kohara Y."/>
            <person name="Fujiyama A."/>
            <person name="Arakawa K."/>
            <person name="Katayama T."/>
            <person name="Toyoda A."/>
            <person name="Kunieda T."/>
        </authorList>
    </citation>
    <scope>NUCLEOTIDE SEQUENCE [LARGE SCALE GENOMIC DNA]</scope>
    <source>
        <strain evidence="2 3">YOKOZUNA-1</strain>
    </source>
</reference>
<evidence type="ECO:0000313" key="2">
    <source>
        <dbReference type="EMBL" id="GAV06603.1"/>
    </source>
</evidence>
<dbReference type="AlphaFoldDB" id="A0A1D1W1M3"/>
<dbReference type="EMBL" id="BDGG01000013">
    <property type="protein sequence ID" value="GAV06603.1"/>
    <property type="molecule type" value="Genomic_DNA"/>
</dbReference>
<dbReference type="Proteomes" id="UP000186922">
    <property type="component" value="Unassembled WGS sequence"/>
</dbReference>
<feature type="chain" id="PRO_5008899118" description="Glycine zipper 2TM domain-containing protein" evidence="1">
    <location>
        <begin position="21"/>
        <end position="78"/>
    </location>
</feature>
<name>A0A1D1W1M3_RAMVA</name>
<feature type="signal peptide" evidence="1">
    <location>
        <begin position="1"/>
        <end position="20"/>
    </location>
</feature>
<gene>
    <name evidence="2" type="primary">RvY_16565-1</name>
    <name evidence="2" type="synonym">RvY_16565.1</name>
    <name evidence="2" type="ORF">RvY_16565</name>
</gene>
<sequence length="78" mass="7934">MECHKVSLILLVVLIASAHCLPVQDLREKRGIAKDMLVSGAISGVLGKVLGGDAKKSAAGGALGAGAMHMISKVLNGR</sequence>
<keyword evidence="1" id="KW-0732">Signal</keyword>
<proteinExistence type="predicted"/>
<evidence type="ECO:0000313" key="3">
    <source>
        <dbReference type="Proteomes" id="UP000186922"/>
    </source>
</evidence>
<protein>
    <recommendedName>
        <fullName evidence="4">Glycine zipper 2TM domain-containing protein</fullName>
    </recommendedName>
</protein>
<keyword evidence="3" id="KW-1185">Reference proteome</keyword>
<evidence type="ECO:0008006" key="4">
    <source>
        <dbReference type="Google" id="ProtNLM"/>
    </source>
</evidence>
<evidence type="ECO:0000256" key="1">
    <source>
        <dbReference type="SAM" id="SignalP"/>
    </source>
</evidence>